<reference evidence="11 12" key="1">
    <citation type="submission" date="2015-09" db="EMBL/GenBank/DDBJ databases">
        <authorList>
            <consortium name="Pathogen Informatics"/>
        </authorList>
    </citation>
    <scope>NUCLEOTIDE SEQUENCE [LARGE SCALE GENOMIC DNA]</scope>
    <source>
        <strain evidence="11 12">2789STDY5834939</strain>
    </source>
</reference>
<dbReference type="UniPathway" id="UPA00253">
    <property type="reaction ID" value="UER00334"/>
</dbReference>
<feature type="binding site" evidence="7">
    <location>
        <position position="437"/>
    </location>
    <ligand>
        <name>deamido-NAD(+)</name>
        <dbReference type="ChEBI" id="CHEBI:58437"/>
        <note>ligand shared between two neighboring subunits</note>
    </ligand>
</feature>
<feature type="binding site" evidence="7">
    <location>
        <position position="204"/>
    </location>
    <ligand>
        <name>L-glutamine</name>
        <dbReference type="ChEBI" id="CHEBI:58359"/>
    </ligand>
</feature>
<dbReference type="InterPro" id="IPR036526">
    <property type="entry name" value="C-N_Hydrolase_sf"/>
</dbReference>
<dbReference type="SUPFAM" id="SSF56317">
    <property type="entry name" value="Carbon-nitrogen hydrolase"/>
    <property type="match status" value="1"/>
</dbReference>
<feature type="domain" description="CN hydrolase" evidence="10">
    <location>
        <begin position="6"/>
        <end position="269"/>
    </location>
</feature>
<dbReference type="SUPFAM" id="SSF52402">
    <property type="entry name" value="Adenine nucleotide alpha hydrolases-like"/>
    <property type="match status" value="1"/>
</dbReference>
<dbReference type="PANTHER" id="PTHR23090:SF9">
    <property type="entry name" value="GLUTAMINE-DEPENDENT NAD(+) SYNTHETASE"/>
    <property type="match status" value="1"/>
</dbReference>
<dbReference type="PROSITE" id="PS50263">
    <property type="entry name" value="CN_HYDROLASE"/>
    <property type="match status" value="1"/>
</dbReference>
<dbReference type="GO" id="GO:0009435">
    <property type="term" value="P:NAD+ biosynthetic process"/>
    <property type="evidence" value="ECO:0007669"/>
    <property type="project" value="UniProtKB-UniRule"/>
</dbReference>
<dbReference type="InterPro" id="IPR003694">
    <property type="entry name" value="NAD_synthase"/>
</dbReference>
<evidence type="ECO:0000256" key="7">
    <source>
        <dbReference type="HAMAP-Rule" id="MF_02090"/>
    </source>
</evidence>
<evidence type="ECO:0000256" key="4">
    <source>
        <dbReference type="ARBA" id="ARBA00022741"/>
    </source>
</evidence>
<comment type="similarity">
    <text evidence="9">Belongs to the NAD synthetase family.</text>
</comment>
<evidence type="ECO:0000256" key="2">
    <source>
        <dbReference type="ARBA" id="ARBA00007145"/>
    </source>
</evidence>
<feature type="binding site" evidence="7">
    <location>
        <position position="598"/>
    </location>
    <ligand>
        <name>deamido-NAD(+)</name>
        <dbReference type="ChEBI" id="CHEBI:58437"/>
        <note>ligand shared between two neighboring subunits</note>
    </ligand>
</feature>
<dbReference type="EMBL" id="CZBE01000004">
    <property type="protein sequence ID" value="CUP44483.1"/>
    <property type="molecule type" value="Genomic_DNA"/>
</dbReference>
<keyword evidence="5 7" id="KW-0067">ATP-binding</keyword>
<keyword evidence="4 7" id="KW-0547">Nucleotide-binding</keyword>
<feature type="binding site" evidence="7">
    <location>
        <begin position="471"/>
        <end position="474"/>
    </location>
    <ligand>
        <name>deamido-NAD(+)</name>
        <dbReference type="ChEBI" id="CHEBI:58437"/>
        <note>ligand shared between two neighboring subunits</note>
    </ligand>
</feature>
<evidence type="ECO:0000256" key="3">
    <source>
        <dbReference type="ARBA" id="ARBA00022598"/>
    </source>
</evidence>
<dbReference type="RefSeq" id="WP_055244270.1">
    <property type="nucleotide sequence ID" value="NZ_CABIWA010000004.1"/>
</dbReference>
<evidence type="ECO:0000256" key="8">
    <source>
        <dbReference type="PIRNR" id="PIRNR006630"/>
    </source>
</evidence>
<comment type="similarity">
    <text evidence="2 7 8">In the C-terminal section; belongs to the NAD synthetase family.</text>
</comment>
<evidence type="ECO:0000313" key="12">
    <source>
        <dbReference type="Proteomes" id="UP000095765"/>
    </source>
</evidence>
<evidence type="ECO:0000259" key="10">
    <source>
        <dbReference type="PROSITE" id="PS50263"/>
    </source>
</evidence>
<feature type="binding site" evidence="7">
    <location>
        <begin position="351"/>
        <end position="358"/>
    </location>
    <ligand>
        <name>ATP</name>
        <dbReference type="ChEBI" id="CHEBI:30616"/>
    </ligand>
</feature>
<feature type="binding site" evidence="7">
    <location>
        <position position="461"/>
    </location>
    <ligand>
        <name>ATP</name>
        <dbReference type="ChEBI" id="CHEBI:30616"/>
    </ligand>
</feature>
<dbReference type="Gene3D" id="3.40.50.620">
    <property type="entry name" value="HUPs"/>
    <property type="match status" value="1"/>
</dbReference>
<feature type="binding site" evidence="7">
    <location>
        <position position="466"/>
    </location>
    <ligand>
        <name>deamido-NAD(+)</name>
        <dbReference type="ChEBI" id="CHEBI:58437"/>
        <note>ligand shared between two neighboring subunits</note>
    </ligand>
</feature>
<proteinExistence type="inferred from homology"/>
<feature type="active site" description="Nucleophile; for glutaminase activity" evidence="7">
    <location>
        <position position="171"/>
    </location>
</feature>
<comment type="catalytic activity">
    <reaction evidence="7 8">
        <text>deamido-NAD(+) + L-glutamine + ATP + H2O = L-glutamate + AMP + diphosphate + NAD(+) + H(+)</text>
        <dbReference type="Rhea" id="RHEA:24384"/>
        <dbReference type="ChEBI" id="CHEBI:15377"/>
        <dbReference type="ChEBI" id="CHEBI:15378"/>
        <dbReference type="ChEBI" id="CHEBI:29985"/>
        <dbReference type="ChEBI" id="CHEBI:30616"/>
        <dbReference type="ChEBI" id="CHEBI:33019"/>
        <dbReference type="ChEBI" id="CHEBI:57540"/>
        <dbReference type="ChEBI" id="CHEBI:58359"/>
        <dbReference type="ChEBI" id="CHEBI:58437"/>
        <dbReference type="ChEBI" id="CHEBI:456215"/>
        <dbReference type="EC" id="6.3.5.1"/>
    </reaction>
</comment>
<dbReference type="HAMAP" id="MF_02090">
    <property type="entry name" value="NadE_glutamine_dep"/>
    <property type="match status" value="1"/>
</dbReference>
<dbReference type="GO" id="GO:0005737">
    <property type="term" value="C:cytoplasm"/>
    <property type="evidence" value="ECO:0007669"/>
    <property type="project" value="InterPro"/>
</dbReference>
<dbReference type="InterPro" id="IPR014729">
    <property type="entry name" value="Rossmann-like_a/b/a_fold"/>
</dbReference>
<organism evidence="11 12">
    <name type="scientific">Anaerotruncus colihominis</name>
    <dbReference type="NCBI Taxonomy" id="169435"/>
    <lineage>
        <taxon>Bacteria</taxon>
        <taxon>Bacillati</taxon>
        <taxon>Bacillota</taxon>
        <taxon>Clostridia</taxon>
        <taxon>Eubacteriales</taxon>
        <taxon>Oscillospiraceae</taxon>
        <taxon>Anaerotruncus</taxon>
    </lineage>
</organism>
<evidence type="ECO:0000256" key="1">
    <source>
        <dbReference type="ARBA" id="ARBA00005188"/>
    </source>
</evidence>
<dbReference type="CDD" id="cd00553">
    <property type="entry name" value="NAD_synthase"/>
    <property type="match status" value="1"/>
</dbReference>
<evidence type="ECO:0000313" key="11">
    <source>
        <dbReference type="EMBL" id="CUP44483.1"/>
    </source>
</evidence>
<dbReference type="PANTHER" id="PTHR23090">
    <property type="entry name" value="NH 3 /GLUTAMINE-DEPENDENT NAD + SYNTHETASE"/>
    <property type="match status" value="1"/>
</dbReference>
<accession>A0A174N769</accession>
<comment type="pathway">
    <text evidence="1 7 8">Cofactor biosynthesis; NAD(+) biosynthesis; NAD(+) from deamido-NAD(+) (L-Gln route): step 1/1.</text>
</comment>
<dbReference type="OrthoDB" id="9803818at2"/>
<dbReference type="PIRSF" id="PIRSF006630">
    <property type="entry name" value="NADS_GAT"/>
    <property type="match status" value="1"/>
</dbReference>
<dbReference type="InterPro" id="IPR022310">
    <property type="entry name" value="NAD/GMP_synthase"/>
</dbReference>
<feature type="binding site" evidence="7">
    <location>
        <position position="121"/>
    </location>
    <ligand>
        <name>L-glutamine</name>
        <dbReference type="ChEBI" id="CHEBI:58359"/>
    </ligand>
</feature>
<dbReference type="Pfam" id="PF02540">
    <property type="entry name" value="NAD_synthase"/>
    <property type="match status" value="1"/>
</dbReference>
<dbReference type="EC" id="6.3.5.1" evidence="7 8"/>
<dbReference type="InterPro" id="IPR003010">
    <property type="entry name" value="C-N_Hydrolase"/>
</dbReference>
<gene>
    <name evidence="7 11" type="primary">nadE</name>
    <name evidence="11" type="ORF">ERS852551_00826</name>
</gene>
<dbReference type="GO" id="GO:0008795">
    <property type="term" value="F:NAD+ synthase activity"/>
    <property type="evidence" value="ECO:0007669"/>
    <property type="project" value="UniProtKB-UniRule"/>
</dbReference>
<dbReference type="NCBIfam" id="NF002730">
    <property type="entry name" value="PRK02628.1"/>
    <property type="match status" value="1"/>
</dbReference>
<keyword evidence="6 7" id="KW-0520">NAD</keyword>
<name>A0A174N769_9FIRM</name>
<feature type="active site" description="Proton acceptor; for glutaminase activity" evidence="7">
    <location>
        <position position="46"/>
    </location>
</feature>
<dbReference type="Proteomes" id="UP000095765">
    <property type="component" value="Unassembled WGS sequence"/>
</dbReference>
<dbReference type="InterPro" id="IPR041856">
    <property type="entry name" value="NAD+_synth_C"/>
</dbReference>
<sequence length="637" mass="69202">MQDGFIKVAVATPEIRVADCVFNTAAAMGMARRAAQCGARLLVLPELCLTGYTCGDLFLRETLIEGARAALASLCAQTRALPVLIVAGLPVVSGAKLYNCAAVVYQGRVLGIVPKTHLPNYGEFYERRWFVPAPDGSCGFVRGYGEGEVPFGRMLFQCEELGEFCFAVELCEDLWAPVAPSAAYAAAGATVIANLSASVETVGKDDYRRALVTGQSGRLVCGYLYANAGEGESTTDLVFSGHSMIAENGSMLAQTGRFEQTMAVSEIDVQRLAFERRRLTTFPAGDAQSFLTIPFSMPLTETKLTLPVPALPFVPPKGPGRDQCCAGILQVQAHGLKKRIDHTGAKTAVVGISGGLDSALALLVCVRAMELLGRPRTDVHAVTMPCFGTTARTRGNAQIICERLGVTFSCVDITASVRRHFADIGHDEAVRDVTFENAQARERTQVLMDIANETGGLVVGTGDLSELALGWATYNGDQMSMYGVNASVPKTLVRHLVAYEAERACDDALRAALCDILDTPVSPELLPPDDDAIAQKTEDLVGPYELHDFFLYHVLRWGFSPHKTLRLALYAFGQAYPRETILYWMRTFYRRFFAQQFKRSCMPDGPKIGSVSLSPRGDWRMPSDASAALWLSEVEKL</sequence>
<dbReference type="CDD" id="cd07570">
    <property type="entry name" value="GAT_Gln-NAD-synth"/>
    <property type="match status" value="1"/>
</dbReference>
<evidence type="ECO:0000256" key="5">
    <source>
        <dbReference type="ARBA" id="ARBA00022840"/>
    </source>
</evidence>
<evidence type="ECO:0000256" key="9">
    <source>
        <dbReference type="RuleBase" id="RU003811"/>
    </source>
</evidence>
<feature type="active site" description="For glutaminase activity" evidence="7">
    <location>
        <position position="115"/>
    </location>
</feature>
<dbReference type="NCBIfam" id="TIGR00552">
    <property type="entry name" value="nadE"/>
    <property type="match status" value="1"/>
</dbReference>
<dbReference type="Gene3D" id="1.10.10.1140">
    <property type="entry name" value="Glutamine-dependent NAD+ synthetase, C-terminal domain"/>
    <property type="match status" value="1"/>
</dbReference>
<feature type="binding site" evidence="7">
    <location>
        <position position="198"/>
    </location>
    <ligand>
        <name>L-glutamine</name>
        <dbReference type="ChEBI" id="CHEBI:58359"/>
    </ligand>
</feature>
<keyword evidence="3 7" id="KW-0436">Ligase</keyword>
<dbReference type="GO" id="GO:0004359">
    <property type="term" value="F:glutaminase activity"/>
    <property type="evidence" value="ECO:0007669"/>
    <property type="project" value="InterPro"/>
</dbReference>
<dbReference type="AlphaFoldDB" id="A0A174N769"/>
<comment type="function">
    <text evidence="7">Catalyzes the ATP-dependent amidation of deamido-NAD to form NAD. Uses L-glutamine as a nitrogen source.</text>
</comment>
<dbReference type="Gene3D" id="3.60.110.10">
    <property type="entry name" value="Carbon-nitrogen hydrolase"/>
    <property type="match status" value="1"/>
</dbReference>
<dbReference type="GO" id="GO:0005524">
    <property type="term" value="F:ATP binding"/>
    <property type="evidence" value="ECO:0007669"/>
    <property type="project" value="UniProtKB-UniRule"/>
</dbReference>
<dbReference type="InterPro" id="IPR014445">
    <property type="entry name" value="Gln-dep_NAD_synthase"/>
</dbReference>
<protein>
    <recommendedName>
        <fullName evidence="7 8">Glutamine-dependent NAD(+) synthetase</fullName>
        <ecNumber evidence="7 8">6.3.5.1</ecNumber>
    </recommendedName>
    <alternativeName>
        <fullName evidence="7 8">NAD(+) synthase [glutamine-hydrolyzing]</fullName>
    </alternativeName>
</protein>
<evidence type="ECO:0000256" key="6">
    <source>
        <dbReference type="ARBA" id="ARBA00023027"/>
    </source>
</evidence>
<dbReference type="Pfam" id="PF00795">
    <property type="entry name" value="CN_hydrolase"/>
    <property type="match status" value="1"/>
</dbReference>
<dbReference type="GO" id="GO:0003952">
    <property type="term" value="F:NAD+ synthase (glutamine-hydrolyzing) activity"/>
    <property type="evidence" value="ECO:0007669"/>
    <property type="project" value="UniProtKB-UniRule"/>
</dbReference>